<keyword evidence="3" id="KW-0597">Phosphoprotein</keyword>
<dbReference type="GO" id="GO:0000785">
    <property type="term" value="C:chromatin"/>
    <property type="evidence" value="ECO:0007669"/>
    <property type="project" value="TreeGrafter"/>
</dbReference>
<feature type="compositionally biased region" description="Low complexity" evidence="7">
    <location>
        <begin position="174"/>
        <end position="184"/>
    </location>
</feature>
<evidence type="ECO:0000313" key="10">
    <source>
        <dbReference type="Proteomes" id="UP001224775"/>
    </source>
</evidence>
<dbReference type="InterPro" id="IPR013194">
    <property type="entry name" value="HDAC_interact_dom"/>
</dbReference>
<keyword evidence="4" id="KW-0832">Ubl conjugation</keyword>
<dbReference type="Gene3D" id="1.20.1160.11">
    <property type="entry name" value="Paired amphipathic helix"/>
    <property type="match status" value="3"/>
</dbReference>
<accession>A0AAD8XZQ0</accession>
<gene>
    <name evidence="9" type="ORF">QTG54_012719</name>
</gene>
<evidence type="ECO:0000256" key="1">
    <source>
        <dbReference type="ARBA" id="ARBA00004123"/>
    </source>
</evidence>
<evidence type="ECO:0000259" key="8">
    <source>
        <dbReference type="SMART" id="SM00761"/>
    </source>
</evidence>
<evidence type="ECO:0000256" key="2">
    <source>
        <dbReference type="ARBA" id="ARBA00022491"/>
    </source>
</evidence>
<sequence length="1166" mass="127411">MRELRVEDALMYLDQVKMEFGDRPQIYNEFLDIMKTFKSQEIDTPGVIRRVAALFHGNKRLVLGFNTFLPEGFRIELPLDGSPFPVYREPGRAGVIQIPLPGNPNFPSAAGGGGRMGDMKPAAMPPSGGGGPPNAGQQHPPRPGMPPASSAPGGMLRAPPPPVSSAFPPPGSAVPPAAAAAAPRPGGPPGAAGMPPHSGPQRFGGGPSQFPPAAAAAAAAAPSSGPSKLAAAAAAAKKPSSSPTGQNNEAPAPVEFDHAINYVTTIKKRFHAHPEIYRKFLEILHTYQKEQRGIKEVLDEVSVLFADHADLLKEFTYFLPDAVQSQAKAQLDIAAAKAEERAKQRVAQAKAIGKGAPGPGPGPMIASPPGAAPPPANFAPSPAGGMILPPPPVANAGSAQKRMPSVPSNIPRTPFGATKARSEDRENEIAATAQHGKVSFDPVRPPRRNELNTAQASQTFGRPKVVPAEPLQPMTTEIAFFKHVKAHFNRKDLFPDLYNPTIKRRHTPYEEFIKCIHLFGAGMLNKDELIQLLRGLFIQGNAPKSGANATNITGNSMIIQASNVLLSELEKVLIGRGPFTTQEKTKKFRAKYGNCPLREYDLTELSKNITPSYWSYPSDYPIDVPGVDSDNSVVKLLNSKCFSMAKDWPEKGKNKLKSPESYDGVKVRRNIYEEVLCRVEDEMYEVEMAIERNESALRKLEPIAEEATRLRELEEKDGQPIGRLQYKLNLRSLNTIHIGSIARIYGDSGDEVIQHLLRNPLVVVPIVCKRLQEKDAEWRKVKTELAKEWKLALSENAKGSTDVKCLLYTREIEKSFAAERLIEDCQEAKSFAKYPSKIQRHPATNMILPDFHLSNPDQKLALYQPHLSVLVSRMMPHMDAYNLLAAQFGGDRSKFTKLWSGFIGPWFGLPSSYDSIVVSSTTAMKFSPGQKVRTTVGDGQIISIAADPQRYKVKFSFGVGYVHPDAIAHLLPSSSSAADVAGADDSQLMQDDIQILFGTENIYLSIRLYMLLVTMLYQAKDAIAVSGYTSCKAAIVDFIKSKTDLKEFESTIRGITDKNVFNIVAIPSLVQSCGDAMAKVVEEDDIDNLYHCSQLKLKDLNQLRSLSIDVTDEAVYRLQISSSANQVFFSYIPADVELQLSNTLASEKRNLESGENDDDTKRLKAE</sequence>
<comment type="subcellular location">
    <subcellularLocation>
        <location evidence="1 6">Nucleus</location>
    </subcellularLocation>
</comment>
<dbReference type="SMART" id="SM00761">
    <property type="entry name" value="HDAC_interact"/>
    <property type="match status" value="1"/>
</dbReference>
<organism evidence="9 10">
    <name type="scientific">Skeletonema marinoi</name>
    <dbReference type="NCBI Taxonomy" id="267567"/>
    <lineage>
        <taxon>Eukaryota</taxon>
        <taxon>Sar</taxon>
        <taxon>Stramenopiles</taxon>
        <taxon>Ochrophyta</taxon>
        <taxon>Bacillariophyta</taxon>
        <taxon>Coscinodiscophyceae</taxon>
        <taxon>Thalassiosirophycidae</taxon>
        <taxon>Thalassiosirales</taxon>
        <taxon>Skeletonemataceae</taxon>
        <taxon>Skeletonema</taxon>
        <taxon>Skeletonema marinoi-dohrnii complex</taxon>
    </lineage>
</organism>
<dbReference type="FunFam" id="1.20.1160.11:FF:000005">
    <property type="entry name" value="SIN3 transcription regulator family member B"/>
    <property type="match status" value="1"/>
</dbReference>
<dbReference type="GO" id="GO:0003714">
    <property type="term" value="F:transcription corepressor activity"/>
    <property type="evidence" value="ECO:0007669"/>
    <property type="project" value="InterPro"/>
</dbReference>
<keyword evidence="10" id="KW-1185">Reference proteome</keyword>
<comment type="caution">
    <text evidence="9">The sequence shown here is derived from an EMBL/GenBank/DDBJ whole genome shotgun (WGS) entry which is preliminary data.</text>
</comment>
<dbReference type="EMBL" id="JATAAI010000028">
    <property type="protein sequence ID" value="KAK1736697.1"/>
    <property type="molecule type" value="Genomic_DNA"/>
</dbReference>
<evidence type="ECO:0000256" key="6">
    <source>
        <dbReference type="PROSITE-ProRule" id="PRU00810"/>
    </source>
</evidence>
<dbReference type="InterPro" id="IPR003822">
    <property type="entry name" value="PAH"/>
</dbReference>
<evidence type="ECO:0000256" key="5">
    <source>
        <dbReference type="ARBA" id="ARBA00023242"/>
    </source>
</evidence>
<dbReference type="Pfam" id="PF02671">
    <property type="entry name" value="PAH"/>
    <property type="match status" value="2"/>
</dbReference>
<dbReference type="InterPro" id="IPR039774">
    <property type="entry name" value="Sin3-like"/>
</dbReference>
<keyword evidence="5 6" id="KW-0539">Nucleus</keyword>
<dbReference type="FunFam" id="1.20.1160.11:FF:000001">
    <property type="entry name" value="Paired amphipathic helix protein Sin3"/>
    <property type="match status" value="1"/>
</dbReference>
<feature type="compositionally biased region" description="Low complexity" evidence="7">
    <location>
        <begin position="211"/>
        <end position="243"/>
    </location>
</feature>
<dbReference type="PANTHER" id="PTHR12346:SF0">
    <property type="entry name" value="SIN3A, ISOFORM G"/>
    <property type="match status" value="1"/>
</dbReference>
<feature type="domain" description="Histone deacetylase interacting" evidence="8">
    <location>
        <begin position="605"/>
        <end position="717"/>
    </location>
</feature>
<dbReference type="GO" id="GO:0000118">
    <property type="term" value="C:histone deacetylase complex"/>
    <property type="evidence" value="ECO:0007669"/>
    <property type="project" value="TreeGrafter"/>
</dbReference>
<keyword evidence="2" id="KW-0678">Repressor</keyword>
<evidence type="ECO:0000256" key="7">
    <source>
        <dbReference type="SAM" id="MobiDB-lite"/>
    </source>
</evidence>
<feature type="region of interest" description="Disordered" evidence="7">
    <location>
        <begin position="98"/>
        <end position="253"/>
    </location>
</feature>
<dbReference type="PROSITE" id="PS51477">
    <property type="entry name" value="PAH"/>
    <property type="match status" value="2"/>
</dbReference>
<dbReference type="PANTHER" id="PTHR12346">
    <property type="entry name" value="SIN3B-RELATED"/>
    <property type="match status" value="1"/>
</dbReference>
<reference evidence="9" key="1">
    <citation type="submission" date="2023-06" db="EMBL/GenBank/DDBJ databases">
        <title>Survivors Of The Sea: Transcriptome response of Skeletonema marinoi to long-term dormancy.</title>
        <authorList>
            <person name="Pinder M.I.M."/>
            <person name="Kourtchenko O."/>
            <person name="Robertson E.K."/>
            <person name="Larsson T."/>
            <person name="Maumus F."/>
            <person name="Osuna-Cruz C.M."/>
            <person name="Vancaester E."/>
            <person name="Stenow R."/>
            <person name="Vandepoele K."/>
            <person name="Ploug H."/>
            <person name="Bruchert V."/>
            <person name="Godhe A."/>
            <person name="Topel M."/>
        </authorList>
    </citation>
    <scope>NUCLEOTIDE SEQUENCE</scope>
    <source>
        <strain evidence="9">R05AC</strain>
    </source>
</reference>
<proteinExistence type="predicted"/>
<dbReference type="SUPFAM" id="SSF47762">
    <property type="entry name" value="PAH2 domain"/>
    <property type="match status" value="2"/>
</dbReference>
<name>A0AAD8XZQ0_9STRA</name>
<dbReference type="GO" id="GO:0000122">
    <property type="term" value="P:negative regulation of transcription by RNA polymerase II"/>
    <property type="evidence" value="ECO:0007669"/>
    <property type="project" value="TreeGrafter"/>
</dbReference>
<evidence type="ECO:0000313" key="9">
    <source>
        <dbReference type="EMBL" id="KAK1736697.1"/>
    </source>
</evidence>
<feature type="region of interest" description="Disordered" evidence="7">
    <location>
        <begin position="395"/>
        <end position="422"/>
    </location>
</feature>
<feature type="compositionally biased region" description="Low complexity" evidence="7">
    <location>
        <begin position="191"/>
        <end position="200"/>
    </location>
</feature>
<evidence type="ECO:0000256" key="4">
    <source>
        <dbReference type="ARBA" id="ARBA00022843"/>
    </source>
</evidence>
<dbReference type="InterPro" id="IPR036600">
    <property type="entry name" value="PAH_sf"/>
</dbReference>
<dbReference type="AlphaFoldDB" id="A0AAD8XZQ0"/>
<dbReference type="Pfam" id="PF08295">
    <property type="entry name" value="Sin3_corepress"/>
    <property type="match status" value="1"/>
</dbReference>
<protein>
    <submittedName>
        <fullName evidence="9">Transcriptional regulatory protein SIN3-like protein</fullName>
    </submittedName>
</protein>
<dbReference type="Proteomes" id="UP001224775">
    <property type="component" value="Unassembled WGS sequence"/>
</dbReference>
<feature type="compositionally biased region" description="Pro residues" evidence="7">
    <location>
        <begin position="158"/>
        <end position="173"/>
    </location>
</feature>
<evidence type="ECO:0000256" key="3">
    <source>
        <dbReference type="ARBA" id="ARBA00022553"/>
    </source>
</evidence>